<dbReference type="PANTHER" id="PTHR47163:SF2">
    <property type="entry name" value="SI:DKEY-17M8.2"/>
    <property type="match status" value="1"/>
</dbReference>
<keyword evidence="3" id="KW-1185">Reference proteome</keyword>
<gene>
    <name evidence="2" type="ORF">FWK35_00034072</name>
</gene>
<organism evidence="2 3">
    <name type="scientific">Aphis craccivora</name>
    <name type="common">Cowpea aphid</name>
    <dbReference type="NCBI Taxonomy" id="307492"/>
    <lineage>
        <taxon>Eukaryota</taxon>
        <taxon>Metazoa</taxon>
        <taxon>Ecdysozoa</taxon>
        <taxon>Arthropoda</taxon>
        <taxon>Hexapoda</taxon>
        <taxon>Insecta</taxon>
        <taxon>Pterygota</taxon>
        <taxon>Neoptera</taxon>
        <taxon>Paraneoptera</taxon>
        <taxon>Hemiptera</taxon>
        <taxon>Sternorrhyncha</taxon>
        <taxon>Aphidomorpha</taxon>
        <taxon>Aphidoidea</taxon>
        <taxon>Aphididae</taxon>
        <taxon>Aphidini</taxon>
        <taxon>Aphis</taxon>
        <taxon>Aphis</taxon>
    </lineage>
</organism>
<comment type="caution">
    <text evidence="2">The sequence shown here is derived from an EMBL/GenBank/DDBJ whole genome shotgun (WGS) entry which is preliminary data.</text>
</comment>
<dbReference type="OrthoDB" id="424490at2759"/>
<accession>A0A6G0VM01</accession>
<proteinExistence type="predicted"/>
<evidence type="ECO:0008006" key="4">
    <source>
        <dbReference type="Google" id="ProtNLM"/>
    </source>
</evidence>
<evidence type="ECO:0000313" key="2">
    <source>
        <dbReference type="EMBL" id="KAF0700545.1"/>
    </source>
</evidence>
<dbReference type="Proteomes" id="UP000478052">
    <property type="component" value="Unassembled WGS sequence"/>
</dbReference>
<feature type="compositionally biased region" description="Acidic residues" evidence="1">
    <location>
        <begin position="80"/>
        <end position="93"/>
    </location>
</feature>
<reference evidence="2 3" key="1">
    <citation type="submission" date="2019-08" db="EMBL/GenBank/DDBJ databases">
        <title>Whole genome of Aphis craccivora.</title>
        <authorList>
            <person name="Voronova N.V."/>
            <person name="Shulinski R.S."/>
            <person name="Bandarenka Y.V."/>
            <person name="Zhorov D.G."/>
            <person name="Warner D."/>
        </authorList>
    </citation>
    <scope>NUCLEOTIDE SEQUENCE [LARGE SCALE GENOMIC DNA]</scope>
    <source>
        <strain evidence="2">180601</strain>
        <tissue evidence="2">Whole Body</tissue>
    </source>
</reference>
<name>A0A6G0VM01_APHCR</name>
<dbReference type="PANTHER" id="PTHR47163">
    <property type="entry name" value="DDE_TNP_IS1595 DOMAIN-CONTAINING PROTEIN"/>
    <property type="match status" value="1"/>
</dbReference>
<dbReference type="AlphaFoldDB" id="A0A6G0VM01"/>
<dbReference type="EMBL" id="VUJU01014794">
    <property type="protein sequence ID" value="KAF0700545.1"/>
    <property type="molecule type" value="Genomic_DNA"/>
</dbReference>
<evidence type="ECO:0000256" key="1">
    <source>
        <dbReference type="SAM" id="MobiDB-lite"/>
    </source>
</evidence>
<feature type="region of interest" description="Disordered" evidence="1">
    <location>
        <begin position="64"/>
        <end position="130"/>
    </location>
</feature>
<evidence type="ECO:0000313" key="3">
    <source>
        <dbReference type="Proteomes" id="UP000478052"/>
    </source>
</evidence>
<dbReference type="InterPro" id="IPR053164">
    <property type="entry name" value="IS1016-like_transposase"/>
</dbReference>
<feature type="compositionally biased region" description="Acidic residues" evidence="1">
    <location>
        <begin position="102"/>
        <end position="112"/>
    </location>
</feature>
<feature type="non-terminal residue" evidence="2">
    <location>
        <position position="1"/>
    </location>
</feature>
<protein>
    <recommendedName>
        <fullName evidence="4">DDE Tnp IS1595 domain-containing protein</fullName>
    </recommendedName>
</protein>
<sequence length="130" mass="14477">LTIGTLNNEGYVHMTVNHSLHFKDPDTGVHSNTIESSWRHSKASMSNYCRKKKHFMQDTWPIYNINNTEHDGHNGNEGANSDDSDDSGDEHVDEDIYGKSDELDDESEDSDGDLSTTAGTTRRFSGIVAT</sequence>